<keyword evidence="2" id="KW-1185">Reference proteome</keyword>
<protein>
    <submittedName>
        <fullName evidence="1">Uncharacterized protein</fullName>
    </submittedName>
</protein>
<gene>
    <name evidence="1" type="ORF">MLD38_025843</name>
</gene>
<dbReference type="EMBL" id="CM042886">
    <property type="protein sequence ID" value="KAI4341073.1"/>
    <property type="molecule type" value="Genomic_DNA"/>
</dbReference>
<evidence type="ECO:0000313" key="1">
    <source>
        <dbReference type="EMBL" id="KAI4341073.1"/>
    </source>
</evidence>
<dbReference type="Proteomes" id="UP001057402">
    <property type="component" value="Chromosome 7"/>
</dbReference>
<accession>A0ACB9NY14</accession>
<comment type="caution">
    <text evidence="1">The sequence shown here is derived from an EMBL/GenBank/DDBJ whole genome shotgun (WGS) entry which is preliminary data.</text>
</comment>
<proteinExistence type="predicted"/>
<evidence type="ECO:0000313" key="2">
    <source>
        <dbReference type="Proteomes" id="UP001057402"/>
    </source>
</evidence>
<sequence>MPSNSNSPSYALFPVLIICHGPKNDQKQRSDRAHTLDTIRNLFMLPDRHHHRRCFGLALLNKGNRKTKKHNLLQHITKDQSGKGFPFFLSPLPRRRGDIKYDTGTSVQGLHIMSFFRKSRQLDERIHSRHAF</sequence>
<organism evidence="1 2">
    <name type="scientific">Melastoma candidum</name>
    <dbReference type="NCBI Taxonomy" id="119954"/>
    <lineage>
        <taxon>Eukaryota</taxon>
        <taxon>Viridiplantae</taxon>
        <taxon>Streptophyta</taxon>
        <taxon>Embryophyta</taxon>
        <taxon>Tracheophyta</taxon>
        <taxon>Spermatophyta</taxon>
        <taxon>Magnoliopsida</taxon>
        <taxon>eudicotyledons</taxon>
        <taxon>Gunneridae</taxon>
        <taxon>Pentapetalae</taxon>
        <taxon>rosids</taxon>
        <taxon>malvids</taxon>
        <taxon>Myrtales</taxon>
        <taxon>Melastomataceae</taxon>
        <taxon>Melastomatoideae</taxon>
        <taxon>Melastomateae</taxon>
        <taxon>Melastoma</taxon>
    </lineage>
</organism>
<reference evidence="2" key="1">
    <citation type="journal article" date="2023" name="Front. Plant Sci.">
        <title>Chromosomal-level genome assembly of Melastoma candidum provides insights into trichome evolution.</title>
        <authorList>
            <person name="Zhong Y."/>
            <person name="Wu W."/>
            <person name="Sun C."/>
            <person name="Zou P."/>
            <person name="Liu Y."/>
            <person name="Dai S."/>
            <person name="Zhou R."/>
        </authorList>
    </citation>
    <scope>NUCLEOTIDE SEQUENCE [LARGE SCALE GENOMIC DNA]</scope>
</reference>
<name>A0ACB9NY14_9MYRT</name>